<dbReference type="Gene3D" id="3.40.630.40">
    <property type="entry name" value="Zn-dependent exopeptidases"/>
    <property type="match status" value="1"/>
</dbReference>
<dbReference type="GO" id="GO:0071555">
    <property type="term" value="P:cell wall organization"/>
    <property type="evidence" value="ECO:0007669"/>
    <property type="project" value="UniProtKB-KW"/>
</dbReference>
<evidence type="ECO:0000313" key="5">
    <source>
        <dbReference type="Proteomes" id="UP000198948"/>
    </source>
</evidence>
<dbReference type="InterPro" id="IPR050695">
    <property type="entry name" value="N-acetylmuramoyl_amidase_3"/>
</dbReference>
<dbReference type="PROSITE" id="PS51781">
    <property type="entry name" value="SH3B"/>
    <property type="match status" value="3"/>
</dbReference>
<dbReference type="PANTHER" id="PTHR30404">
    <property type="entry name" value="N-ACETYLMURAMOYL-L-ALANINE AMIDASE"/>
    <property type="match status" value="1"/>
</dbReference>
<protein>
    <submittedName>
        <fullName evidence="4">N-acetylmuramoyl-L-alanine amidase</fullName>
    </submittedName>
</protein>
<dbReference type="InterPro" id="IPR017293">
    <property type="entry name" value="N-acetylmuramoyl-L-ala_amidase"/>
</dbReference>
<dbReference type="Pfam" id="PF08239">
    <property type="entry name" value="SH3_3"/>
    <property type="match status" value="3"/>
</dbReference>
<gene>
    <name evidence="4" type="ORF">SAMN04488559_10496</name>
</gene>
<dbReference type="CDD" id="cd02696">
    <property type="entry name" value="MurNAc-LAA"/>
    <property type="match status" value="1"/>
</dbReference>
<dbReference type="Gene3D" id="2.30.30.40">
    <property type="entry name" value="SH3 Domains"/>
    <property type="match status" value="3"/>
</dbReference>
<proteinExistence type="predicted"/>
<dbReference type="SMART" id="SM00646">
    <property type="entry name" value="Ami_3"/>
    <property type="match status" value="1"/>
</dbReference>
<dbReference type="Proteomes" id="UP000198948">
    <property type="component" value="Unassembled WGS sequence"/>
</dbReference>
<keyword evidence="5" id="KW-1185">Reference proteome</keyword>
<dbReference type="GO" id="GO:0030288">
    <property type="term" value="C:outer membrane-bounded periplasmic space"/>
    <property type="evidence" value="ECO:0007669"/>
    <property type="project" value="TreeGrafter"/>
</dbReference>
<dbReference type="InterPro" id="IPR002508">
    <property type="entry name" value="MurNAc-LAA_cat"/>
</dbReference>
<reference evidence="4 5" key="1">
    <citation type="submission" date="2016-10" db="EMBL/GenBank/DDBJ databases">
        <authorList>
            <person name="de Groot N.N."/>
        </authorList>
    </citation>
    <scope>NUCLEOTIDE SEQUENCE [LARGE SCALE GENOMIC DNA]</scope>
    <source>
        <strain evidence="4 5">DSM 13760</strain>
    </source>
</reference>
<dbReference type="SUPFAM" id="SSF50044">
    <property type="entry name" value="SH3-domain"/>
    <property type="match status" value="1"/>
</dbReference>
<dbReference type="InterPro" id="IPR036028">
    <property type="entry name" value="SH3-like_dom_sf"/>
</dbReference>
<feature type="domain" description="SH3b" evidence="3">
    <location>
        <begin position="34"/>
        <end position="99"/>
    </location>
</feature>
<dbReference type="CDD" id="cd00174">
    <property type="entry name" value="SH3"/>
    <property type="match status" value="1"/>
</dbReference>
<dbReference type="PIRSF" id="PIRSF037846">
    <property type="entry name" value="Autolysin_YrvJ_prd"/>
    <property type="match status" value="1"/>
</dbReference>
<keyword evidence="2" id="KW-0961">Cell wall biogenesis/degradation</keyword>
<feature type="domain" description="SH3b" evidence="3">
    <location>
        <begin position="185"/>
        <end position="249"/>
    </location>
</feature>
<dbReference type="RefSeq" id="WP_092650902.1">
    <property type="nucleotide sequence ID" value="NZ_FOHA01000004.1"/>
</dbReference>
<dbReference type="OrthoDB" id="9806267at2"/>
<evidence type="ECO:0000259" key="3">
    <source>
        <dbReference type="PROSITE" id="PS51781"/>
    </source>
</evidence>
<dbReference type="GO" id="GO:0009253">
    <property type="term" value="P:peptidoglycan catabolic process"/>
    <property type="evidence" value="ECO:0007669"/>
    <property type="project" value="InterPro"/>
</dbReference>
<keyword evidence="1" id="KW-0378">Hydrolase</keyword>
<accession>A0A1H9RJJ1</accession>
<feature type="domain" description="SH3b" evidence="3">
    <location>
        <begin position="105"/>
        <end position="167"/>
    </location>
</feature>
<dbReference type="SUPFAM" id="SSF53187">
    <property type="entry name" value="Zn-dependent exopeptidases"/>
    <property type="match status" value="1"/>
</dbReference>
<dbReference type="AlphaFoldDB" id="A0A1H9RJJ1"/>
<evidence type="ECO:0000256" key="1">
    <source>
        <dbReference type="ARBA" id="ARBA00022801"/>
    </source>
</evidence>
<dbReference type="SMART" id="SM00287">
    <property type="entry name" value="SH3b"/>
    <property type="match status" value="3"/>
</dbReference>
<evidence type="ECO:0000256" key="2">
    <source>
        <dbReference type="ARBA" id="ARBA00023316"/>
    </source>
</evidence>
<name>A0A1H9RJJ1_9LACT</name>
<dbReference type="GO" id="GO:0008745">
    <property type="term" value="F:N-acetylmuramoyl-L-alanine amidase activity"/>
    <property type="evidence" value="ECO:0007669"/>
    <property type="project" value="InterPro"/>
</dbReference>
<organism evidence="4 5">
    <name type="scientific">Isobaculum melis</name>
    <dbReference type="NCBI Taxonomy" id="142588"/>
    <lineage>
        <taxon>Bacteria</taxon>
        <taxon>Bacillati</taxon>
        <taxon>Bacillota</taxon>
        <taxon>Bacilli</taxon>
        <taxon>Lactobacillales</taxon>
        <taxon>Carnobacteriaceae</taxon>
        <taxon>Isobaculum</taxon>
    </lineage>
</organism>
<evidence type="ECO:0000313" key="4">
    <source>
        <dbReference type="EMBL" id="SER72922.1"/>
    </source>
</evidence>
<dbReference type="STRING" id="142588.SAMN04488559_10496"/>
<dbReference type="Pfam" id="PF01520">
    <property type="entry name" value="Amidase_3"/>
    <property type="match status" value="1"/>
</dbReference>
<dbReference type="InterPro" id="IPR003646">
    <property type="entry name" value="SH3-like_bac-type"/>
</dbReference>
<dbReference type="PANTHER" id="PTHR30404:SF7">
    <property type="entry name" value="CELL WALL AMIDASE LYTH-RELATED"/>
    <property type="match status" value="1"/>
</dbReference>
<sequence length="440" mass="48366">MKKKNQTKFQTSLSVFLIVFMLLASTIISTIVLANVQTIRVEANVVNIRTGPGLSYDILSQVRQGDILNVIDEENEWYKVRLSNDRVGWIASWLISNVDVSVASNTTGTINVNAVNVRDRPTTASDIIGKATKNEKMIILSQENGWTQIQYNNNVAWISSEFITLEGSPTQETAITDKEETTETPMVQTVTVRSDNTKVRSDASIESSIITTASAGDTFNYRETKGDWYFVEATDGTTGYIANWVVDLSQTEEAAPIAKVSSLAEATIVIDPGHGGEDPGSTSQTNYYEKEITLSTAEAVAEKLRAAGANVVLTRTADEYVTLKERAQISQEMSADLFISIHYDSTEQVNAVSGTTTYYYGSKEKAAADSINDALENTLPLDNLGVRKGNFYVLRENTQPSILLELGYMSSENDSAVVNSNQYRTKVANGVYEGLTDYFK</sequence>
<dbReference type="EMBL" id="FOHA01000004">
    <property type="protein sequence ID" value="SER72922.1"/>
    <property type="molecule type" value="Genomic_DNA"/>
</dbReference>